<dbReference type="Pfam" id="PF00149">
    <property type="entry name" value="Metallophos"/>
    <property type="match status" value="1"/>
</dbReference>
<dbReference type="Gene3D" id="3.60.21.10">
    <property type="match status" value="1"/>
</dbReference>
<dbReference type="SUPFAM" id="SSF56300">
    <property type="entry name" value="Metallo-dependent phosphatases"/>
    <property type="match status" value="1"/>
</dbReference>
<protein>
    <submittedName>
        <fullName evidence="6">Metallophosphoesterase</fullName>
    </submittedName>
</protein>
<dbReference type="InterPro" id="IPR050884">
    <property type="entry name" value="CNP_phosphodiesterase-III"/>
</dbReference>
<comment type="similarity">
    <text evidence="4">Belongs to the cyclic nucleotide phosphodiesterase class-III family.</text>
</comment>
<evidence type="ECO:0000259" key="5">
    <source>
        <dbReference type="Pfam" id="PF00149"/>
    </source>
</evidence>
<evidence type="ECO:0000256" key="4">
    <source>
        <dbReference type="ARBA" id="ARBA00025742"/>
    </source>
</evidence>
<evidence type="ECO:0000256" key="3">
    <source>
        <dbReference type="ARBA" id="ARBA00023004"/>
    </source>
</evidence>
<comment type="caution">
    <text evidence="6">The sequence shown here is derived from an EMBL/GenBank/DDBJ whole genome shotgun (WGS) entry which is preliminary data.</text>
</comment>
<dbReference type="InterPro" id="IPR004843">
    <property type="entry name" value="Calcineurin-like_PHP"/>
</dbReference>
<proteinExistence type="inferred from homology"/>
<feature type="domain" description="Calcineurin-like phosphoesterase" evidence="5">
    <location>
        <begin position="4"/>
        <end position="187"/>
    </location>
</feature>
<organism evidence="6 7">
    <name type="scientific">Amycolatopsis minnesotensis</name>
    <dbReference type="NCBI Taxonomy" id="337894"/>
    <lineage>
        <taxon>Bacteria</taxon>
        <taxon>Bacillati</taxon>
        <taxon>Actinomycetota</taxon>
        <taxon>Actinomycetes</taxon>
        <taxon>Pseudonocardiales</taxon>
        <taxon>Pseudonocardiaceae</taxon>
        <taxon>Amycolatopsis</taxon>
    </lineage>
</organism>
<reference evidence="6 7" key="1">
    <citation type="journal article" date="2019" name="Int. J. Syst. Evol. Microbiol.">
        <title>The Global Catalogue of Microorganisms (GCM) 10K type strain sequencing project: providing services to taxonomists for standard genome sequencing and annotation.</title>
        <authorList>
            <consortium name="The Broad Institute Genomics Platform"/>
            <consortium name="The Broad Institute Genome Sequencing Center for Infectious Disease"/>
            <person name="Wu L."/>
            <person name="Ma J."/>
        </authorList>
    </citation>
    <scope>NUCLEOTIDE SEQUENCE [LARGE SCALE GENOMIC DNA]</scope>
    <source>
        <strain evidence="6 7">JCM 14545</strain>
    </source>
</reference>
<dbReference type="InterPro" id="IPR029052">
    <property type="entry name" value="Metallo-depent_PP-like"/>
</dbReference>
<dbReference type="PANTHER" id="PTHR42988">
    <property type="entry name" value="PHOSPHOHYDROLASE"/>
    <property type="match status" value="1"/>
</dbReference>
<evidence type="ECO:0000313" key="6">
    <source>
        <dbReference type="EMBL" id="GAA1986347.1"/>
    </source>
</evidence>
<keyword evidence="2" id="KW-0378">Hydrolase</keyword>
<dbReference type="RefSeq" id="WP_344429946.1">
    <property type="nucleotide sequence ID" value="NZ_BAAANN010000044.1"/>
</dbReference>
<accession>A0ABN2SH77</accession>
<keyword evidence="1" id="KW-0479">Metal-binding</keyword>
<dbReference type="EMBL" id="BAAANN010000044">
    <property type="protein sequence ID" value="GAA1986347.1"/>
    <property type="molecule type" value="Genomic_DNA"/>
</dbReference>
<gene>
    <name evidence="6" type="ORF">GCM10009754_75260</name>
</gene>
<name>A0ABN2SH77_9PSEU</name>
<keyword evidence="7" id="KW-1185">Reference proteome</keyword>
<dbReference type="Proteomes" id="UP001501116">
    <property type="component" value="Unassembled WGS sequence"/>
</dbReference>
<keyword evidence="3" id="KW-0408">Iron</keyword>
<evidence type="ECO:0000313" key="7">
    <source>
        <dbReference type="Proteomes" id="UP001501116"/>
    </source>
</evidence>
<dbReference type="PANTHER" id="PTHR42988:SF2">
    <property type="entry name" value="CYCLIC NUCLEOTIDE PHOSPHODIESTERASE CBUA0032-RELATED"/>
    <property type="match status" value="1"/>
</dbReference>
<evidence type="ECO:0000256" key="2">
    <source>
        <dbReference type="ARBA" id="ARBA00022801"/>
    </source>
</evidence>
<evidence type="ECO:0000256" key="1">
    <source>
        <dbReference type="ARBA" id="ARBA00022723"/>
    </source>
</evidence>
<sequence length="252" mass="26888">MIFIAHISDLHLDGGERSAARAERVLAAIDAFTTPPDVVLATGDLAEHGAPAEYEQVKALFDGRGTVLHCPGNHDERSAYRQVLLGEGPGEGPINRVHRIHGATFLMCDSSIPGRGAGFLGDETIDWLDTALGGVPGGEPAFVCFHHPPVTMHNPVVDVLRQTGEERLEAVLARHAVAALFCGHTHTAAATTFAGLPLHIAPGVVSTLLMPWEENGTREWADGGPVDLDGPPSLAFHVYDEGRLITHYRVVS</sequence>